<feature type="transmembrane region" description="Helical" evidence="10">
    <location>
        <begin position="21"/>
        <end position="44"/>
    </location>
</feature>
<gene>
    <name evidence="13" type="ORF">CUN48_11265</name>
</gene>
<proteinExistence type="predicted"/>
<dbReference type="InterPro" id="IPR003594">
    <property type="entry name" value="HATPase_dom"/>
</dbReference>
<dbReference type="SMART" id="SM00448">
    <property type="entry name" value="REC"/>
    <property type="match status" value="1"/>
</dbReference>
<evidence type="ECO:0000259" key="12">
    <source>
        <dbReference type="PROSITE" id="PS50110"/>
    </source>
</evidence>
<evidence type="ECO:0000256" key="1">
    <source>
        <dbReference type="ARBA" id="ARBA00000085"/>
    </source>
</evidence>
<dbReference type="SUPFAM" id="SSF55874">
    <property type="entry name" value="ATPase domain of HSP90 chaperone/DNA topoisomerase II/histidine kinase"/>
    <property type="match status" value="1"/>
</dbReference>
<dbReference type="EMBL" id="PGTN01000080">
    <property type="protein sequence ID" value="PJF46937.1"/>
    <property type="molecule type" value="Genomic_DNA"/>
</dbReference>
<sequence>MWYLLIVARRKDPEFQTSAEDLFLSTTRLLILTVMLTYCVWHVVATQVWPERFGGALWFVAFCILPASGLALWLSRQHMLASSVVWLLGLAAGVTTALYVFQDGDTAFLYAFLPLLAVVLIGAPAALPAGALTAGLVIGAAHWPGMPALSATQQWIAILSGGMGALIGWASSSALTTTTEWSLRHFMEARDALKETQRHRAQLADMVKSLDQAYYRLERANTALVAARKQAEDAERAKTEFIANVSHELRTPLNLIVGFSEVMLTAPESYEGIALPSAYRSDLSAIYQAAQHLLALVDDILDMSRIEAGKLSLVRESTDLAALVEEAANTIRDYVNLKGLRLCVEIAPNLPPVWVDRLRIRQVILNLLVNAARFTDRGQITIRCALTDDGQMPGGAIRIAVSDTGRGIAERDLPKIFEAFHTTELPTSTWHSGTGLGLPISRQFVELHGGTMGVTSTVGKGSTFWFTLPCDQMPAATVMPPARYRPHVPLDHTERLIVVASEDARVSDAIQRHLSHHRALHAADPETGAKLAAEVKAIALIIDRDAPTPQAPPETFVVRCPLPNRREIALALGVQDFLAKPVLRQDLLQALERLPAAPCTVLIVDDDPKMVRLLQRMLRAQSTVQTIIVAHTGAEALAQLEKHAVDLVLLDLVMPDMDGLQVLRCMAERGWAAIPVIVISGHAEDHARLPLPGALTLYQDAGFRLGELVRAIEASLHALAPGWDKLDSSMPKTPAPATTAPASPASSDNLLRPIAPPVPAGA</sequence>
<keyword evidence="8" id="KW-0175">Coiled coil</keyword>
<organism evidence="13 14">
    <name type="scientific">Candidatus Thermofonsia Clade 3 bacterium</name>
    <dbReference type="NCBI Taxonomy" id="2364212"/>
    <lineage>
        <taxon>Bacteria</taxon>
        <taxon>Bacillati</taxon>
        <taxon>Chloroflexota</taxon>
        <taxon>Candidatus Thermofontia</taxon>
        <taxon>Candidatus Thermofonsia Clade 3</taxon>
    </lineage>
</organism>
<dbReference type="Gene3D" id="3.40.50.2300">
    <property type="match status" value="1"/>
</dbReference>
<evidence type="ECO:0000256" key="4">
    <source>
        <dbReference type="ARBA" id="ARBA00022679"/>
    </source>
</evidence>
<reference evidence="13 14" key="1">
    <citation type="submission" date="2017-11" db="EMBL/GenBank/DDBJ databases">
        <title>Evolution of Phototrophy in the Chloroflexi Phylum Driven by Horizontal Gene Transfer.</title>
        <authorList>
            <person name="Ward L.M."/>
            <person name="Hemp J."/>
            <person name="Shih P.M."/>
            <person name="Mcglynn S.E."/>
            <person name="Fischer W."/>
        </authorList>
    </citation>
    <scope>NUCLEOTIDE SEQUENCE [LARGE SCALE GENOMIC DNA]</scope>
    <source>
        <strain evidence="13">JP3_7</strain>
    </source>
</reference>
<feature type="coiled-coil region" evidence="8">
    <location>
        <begin position="217"/>
        <end position="244"/>
    </location>
</feature>
<dbReference type="CDD" id="cd00156">
    <property type="entry name" value="REC"/>
    <property type="match status" value="1"/>
</dbReference>
<dbReference type="InterPro" id="IPR036890">
    <property type="entry name" value="HATPase_C_sf"/>
</dbReference>
<dbReference type="PROSITE" id="PS50110">
    <property type="entry name" value="RESPONSE_REGULATORY"/>
    <property type="match status" value="1"/>
</dbReference>
<protein>
    <recommendedName>
        <fullName evidence="2">histidine kinase</fullName>
        <ecNumber evidence="2">2.7.13.3</ecNumber>
    </recommendedName>
</protein>
<dbReference type="Gene3D" id="3.30.565.10">
    <property type="entry name" value="Histidine kinase-like ATPase, C-terminal domain"/>
    <property type="match status" value="1"/>
</dbReference>
<evidence type="ECO:0000313" key="14">
    <source>
        <dbReference type="Proteomes" id="UP000230790"/>
    </source>
</evidence>
<evidence type="ECO:0000256" key="6">
    <source>
        <dbReference type="ARBA" id="ARBA00023012"/>
    </source>
</evidence>
<dbReference type="AlphaFoldDB" id="A0A2M8QAV9"/>
<feature type="region of interest" description="Disordered" evidence="9">
    <location>
        <begin position="727"/>
        <end position="762"/>
    </location>
</feature>
<evidence type="ECO:0000256" key="7">
    <source>
        <dbReference type="PROSITE-ProRule" id="PRU00169"/>
    </source>
</evidence>
<dbReference type="PROSITE" id="PS50109">
    <property type="entry name" value="HIS_KIN"/>
    <property type="match status" value="1"/>
</dbReference>
<feature type="compositionally biased region" description="Low complexity" evidence="9">
    <location>
        <begin position="728"/>
        <end position="747"/>
    </location>
</feature>
<dbReference type="Gene3D" id="1.10.287.130">
    <property type="match status" value="1"/>
</dbReference>
<keyword evidence="5" id="KW-0418">Kinase</keyword>
<name>A0A2M8QAV9_9CHLR</name>
<keyword evidence="10" id="KW-0472">Membrane</keyword>
<dbReference type="InterPro" id="IPR005467">
    <property type="entry name" value="His_kinase_dom"/>
</dbReference>
<feature type="transmembrane region" description="Helical" evidence="10">
    <location>
        <begin position="56"/>
        <end position="74"/>
    </location>
</feature>
<keyword evidence="6" id="KW-0902">Two-component regulatory system</keyword>
<dbReference type="Proteomes" id="UP000230790">
    <property type="component" value="Unassembled WGS sequence"/>
</dbReference>
<feature type="transmembrane region" description="Helical" evidence="10">
    <location>
        <begin position="81"/>
        <end position="101"/>
    </location>
</feature>
<evidence type="ECO:0000313" key="13">
    <source>
        <dbReference type="EMBL" id="PJF46937.1"/>
    </source>
</evidence>
<dbReference type="SUPFAM" id="SSF52172">
    <property type="entry name" value="CheY-like"/>
    <property type="match status" value="1"/>
</dbReference>
<evidence type="ECO:0000259" key="11">
    <source>
        <dbReference type="PROSITE" id="PS50109"/>
    </source>
</evidence>
<evidence type="ECO:0000256" key="9">
    <source>
        <dbReference type="SAM" id="MobiDB-lite"/>
    </source>
</evidence>
<keyword evidence="10" id="KW-0812">Transmembrane</keyword>
<feature type="domain" description="Response regulatory" evidence="12">
    <location>
        <begin position="600"/>
        <end position="716"/>
    </location>
</feature>
<feature type="transmembrane region" description="Helical" evidence="10">
    <location>
        <begin position="107"/>
        <end position="140"/>
    </location>
</feature>
<dbReference type="InterPro" id="IPR011006">
    <property type="entry name" value="CheY-like_superfamily"/>
</dbReference>
<evidence type="ECO:0000256" key="8">
    <source>
        <dbReference type="SAM" id="Coils"/>
    </source>
</evidence>
<dbReference type="InterPro" id="IPR003661">
    <property type="entry name" value="HisK_dim/P_dom"/>
</dbReference>
<feature type="modified residue" description="4-aspartylphosphate" evidence="7">
    <location>
        <position position="651"/>
    </location>
</feature>
<dbReference type="Pfam" id="PF00512">
    <property type="entry name" value="HisKA"/>
    <property type="match status" value="1"/>
</dbReference>
<dbReference type="CDD" id="cd00082">
    <property type="entry name" value="HisKA"/>
    <property type="match status" value="1"/>
</dbReference>
<dbReference type="Pfam" id="PF02518">
    <property type="entry name" value="HATPase_c"/>
    <property type="match status" value="1"/>
</dbReference>
<dbReference type="SMART" id="SM00387">
    <property type="entry name" value="HATPase_c"/>
    <property type="match status" value="1"/>
</dbReference>
<dbReference type="SMART" id="SM00388">
    <property type="entry name" value="HisKA"/>
    <property type="match status" value="1"/>
</dbReference>
<evidence type="ECO:0000256" key="5">
    <source>
        <dbReference type="ARBA" id="ARBA00022777"/>
    </source>
</evidence>
<accession>A0A2M8QAV9</accession>
<dbReference type="InterPro" id="IPR004358">
    <property type="entry name" value="Sig_transdc_His_kin-like_C"/>
</dbReference>
<dbReference type="SUPFAM" id="SSF47384">
    <property type="entry name" value="Homodimeric domain of signal transducing histidine kinase"/>
    <property type="match status" value="1"/>
</dbReference>
<comment type="catalytic activity">
    <reaction evidence="1">
        <text>ATP + protein L-histidine = ADP + protein N-phospho-L-histidine.</text>
        <dbReference type="EC" id="2.7.13.3"/>
    </reaction>
</comment>
<dbReference type="CDD" id="cd16922">
    <property type="entry name" value="HATPase_EvgS-ArcB-TorS-like"/>
    <property type="match status" value="1"/>
</dbReference>
<dbReference type="PANTHER" id="PTHR43047">
    <property type="entry name" value="TWO-COMPONENT HISTIDINE PROTEIN KINASE"/>
    <property type="match status" value="1"/>
</dbReference>
<dbReference type="EC" id="2.7.13.3" evidence="2"/>
<evidence type="ECO:0000256" key="2">
    <source>
        <dbReference type="ARBA" id="ARBA00012438"/>
    </source>
</evidence>
<keyword evidence="3 7" id="KW-0597">Phosphoprotein</keyword>
<dbReference type="InterPro" id="IPR036097">
    <property type="entry name" value="HisK_dim/P_sf"/>
</dbReference>
<evidence type="ECO:0000256" key="10">
    <source>
        <dbReference type="SAM" id="Phobius"/>
    </source>
</evidence>
<dbReference type="GO" id="GO:0000155">
    <property type="term" value="F:phosphorelay sensor kinase activity"/>
    <property type="evidence" value="ECO:0007669"/>
    <property type="project" value="InterPro"/>
</dbReference>
<dbReference type="FunFam" id="3.30.565.10:FF:000006">
    <property type="entry name" value="Sensor histidine kinase WalK"/>
    <property type="match status" value="1"/>
</dbReference>
<keyword evidence="4" id="KW-0808">Transferase</keyword>
<comment type="caution">
    <text evidence="13">The sequence shown here is derived from an EMBL/GenBank/DDBJ whole genome shotgun (WGS) entry which is preliminary data.</text>
</comment>
<dbReference type="PRINTS" id="PR00344">
    <property type="entry name" value="BCTRLSENSOR"/>
</dbReference>
<evidence type="ECO:0000256" key="3">
    <source>
        <dbReference type="ARBA" id="ARBA00022553"/>
    </source>
</evidence>
<keyword evidence="10" id="KW-1133">Transmembrane helix</keyword>
<dbReference type="Pfam" id="PF00072">
    <property type="entry name" value="Response_reg"/>
    <property type="match status" value="1"/>
</dbReference>
<dbReference type="InterPro" id="IPR001789">
    <property type="entry name" value="Sig_transdc_resp-reg_receiver"/>
</dbReference>
<feature type="domain" description="Histidine kinase" evidence="11">
    <location>
        <begin position="244"/>
        <end position="472"/>
    </location>
</feature>